<evidence type="ECO:0000256" key="4">
    <source>
        <dbReference type="ARBA" id="ARBA00022692"/>
    </source>
</evidence>
<evidence type="ECO:0000256" key="8">
    <source>
        <dbReference type="SAM" id="MobiDB-lite"/>
    </source>
</evidence>
<keyword evidence="6 9" id="KW-0472">Membrane</keyword>
<feature type="region of interest" description="Disordered" evidence="8">
    <location>
        <begin position="460"/>
        <end position="536"/>
    </location>
</feature>
<feature type="region of interest" description="Disordered" evidence="8">
    <location>
        <begin position="644"/>
        <end position="679"/>
    </location>
</feature>
<feature type="compositionally biased region" description="Basic and acidic residues" evidence="8">
    <location>
        <begin position="481"/>
        <end position="491"/>
    </location>
</feature>
<keyword evidence="2" id="KW-0328">Glycosyltransferase</keyword>
<comment type="caution">
    <text evidence="10">The sequence shown here is derived from an EMBL/GenBank/DDBJ whole genome shotgun (WGS) entry which is preliminary data.</text>
</comment>
<evidence type="ECO:0000256" key="3">
    <source>
        <dbReference type="ARBA" id="ARBA00022679"/>
    </source>
</evidence>
<comment type="subcellular location">
    <subcellularLocation>
        <location evidence="1">Membrane</location>
    </subcellularLocation>
</comment>
<feature type="transmembrane region" description="Helical" evidence="9">
    <location>
        <begin position="395"/>
        <end position="416"/>
    </location>
</feature>
<feature type="transmembrane region" description="Helical" evidence="9">
    <location>
        <begin position="428"/>
        <end position="452"/>
    </location>
</feature>
<dbReference type="AlphaFoldDB" id="A0AAV9QB38"/>
<dbReference type="PANTHER" id="PTHR47844:SF1">
    <property type="entry name" value="EXOSTOSIN-LIKE 2"/>
    <property type="match status" value="1"/>
</dbReference>
<feature type="compositionally biased region" description="Pro residues" evidence="8">
    <location>
        <begin position="661"/>
        <end position="671"/>
    </location>
</feature>
<keyword evidence="5 9" id="KW-1133">Transmembrane helix</keyword>
<feature type="compositionally biased region" description="Low complexity" evidence="8">
    <location>
        <begin position="511"/>
        <end position="523"/>
    </location>
</feature>
<keyword evidence="3" id="KW-0808">Transferase</keyword>
<feature type="compositionally biased region" description="Basic and acidic residues" evidence="8">
    <location>
        <begin position="579"/>
        <end position="589"/>
    </location>
</feature>
<dbReference type="GO" id="GO:0016020">
    <property type="term" value="C:membrane"/>
    <property type="evidence" value="ECO:0007669"/>
    <property type="project" value="UniProtKB-SubCell"/>
</dbReference>
<feature type="transmembrane region" description="Helical" evidence="9">
    <location>
        <begin position="47"/>
        <end position="69"/>
    </location>
</feature>
<protein>
    <submittedName>
        <fullName evidence="10">Uncharacterized protein</fullName>
    </submittedName>
</protein>
<gene>
    <name evidence="10" type="ORF">LTR25_003315</name>
</gene>
<evidence type="ECO:0000256" key="9">
    <source>
        <dbReference type="SAM" id="Phobius"/>
    </source>
</evidence>
<dbReference type="InterPro" id="IPR052427">
    <property type="entry name" value="Glycosyltrans_GT2/GT47"/>
</dbReference>
<dbReference type="EMBL" id="JAXLQG010000005">
    <property type="protein sequence ID" value="KAK5539611.1"/>
    <property type="molecule type" value="Genomic_DNA"/>
</dbReference>
<reference evidence="10 11" key="1">
    <citation type="submission" date="2023-06" db="EMBL/GenBank/DDBJ databases">
        <title>Black Yeasts Isolated from many extreme environments.</title>
        <authorList>
            <person name="Coleine C."/>
            <person name="Stajich J.E."/>
            <person name="Selbmann L."/>
        </authorList>
    </citation>
    <scope>NUCLEOTIDE SEQUENCE [LARGE SCALE GENOMIC DNA]</scope>
    <source>
        <strain evidence="10 11">CCFEE 5887</strain>
    </source>
</reference>
<evidence type="ECO:0000256" key="7">
    <source>
        <dbReference type="ARBA" id="ARBA00023180"/>
    </source>
</evidence>
<keyword evidence="4 9" id="KW-0812">Transmembrane</keyword>
<dbReference type="Proteomes" id="UP001345827">
    <property type="component" value="Unassembled WGS sequence"/>
</dbReference>
<evidence type="ECO:0000256" key="2">
    <source>
        <dbReference type="ARBA" id="ARBA00022676"/>
    </source>
</evidence>
<feature type="region of interest" description="Disordered" evidence="8">
    <location>
        <begin position="562"/>
        <end position="589"/>
    </location>
</feature>
<dbReference type="GO" id="GO:0016757">
    <property type="term" value="F:glycosyltransferase activity"/>
    <property type="evidence" value="ECO:0007669"/>
    <property type="project" value="UniProtKB-KW"/>
</dbReference>
<evidence type="ECO:0000256" key="5">
    <source>
        <dbReference type="ARBA" id="ARBA00022989"/>
    </source>
</evidence>
<proteinExistence type="predicted"/>
<dbReference type="SUPFAM" id="SSF53448">
    <property type="entry name" value="Nucleotide-diphospho-sugar transferases"/>
    <property type="match status" value="1"/>
</dbReference>
<dbReference type="PANTHER" id="PTHR47844">
    <property type="entry name" value="SYNTHASE CPS1, PUTATIVE (AFU_ORTHOLOGUE AFUA_7G02500)-RELATED"/>
    <property type="match status" value="1"/>
</dbReference>
<name>A0AAV9QB38_9PEZI</name>
<keyword evidence="11" id="KW-1185">Reference proteome</keyword>
<dbReference type="Pfam" id="PF13641">
    <property type="entry name" value="Glyco_tranf_2_3"/>
    <property type="match status" value="1"/>
</dbReference>
<dbReference type="CDD" id="cd06434">
    <property type="entry name" value="GT2_HAS"/>
    <property type="match status" value="1"/>
</dbReference>
<organism evidence="10 11">
    <name type="scientific">Vermiconidia calcicola</name>
    <dbReference type="NCBI Taxonomy" id="1690605"/>
    <lineage>
        <taxon>Eukaryota</taxon>
        <taxon>Fungi</taxon>
        <taxon>Dikarya</taxon>
        <taxon>Ascomycota</taxon>
        <taxon>Pezizomycotina</taxon>
        <taxon>Dothideomycetes</taxon>
        <taxon>Dothideomycetidae</taxon>
        <taxon>Mycosphaerellales</taxon>
        <taxon>Extremaceae</taxon>
        <taxon>Vermiconidia</taxon>
    </lineage>
</organism>
<evidence type="ECO:0000313" key="10">
    <source>
        <dbReference type="EMBL" id="KAK5539611.1"/>
    </source>
</evidence>
<dbReference type="Gene3D" id="3.90.550.10">
    <property type="entry name" value="Spore Coat Polysaccharide Biosynthesis Protein SpsA, Chain A"/>
    <property type="match status" value="1"/>
</dbReference>
<accession>A0AAV9QB38</accession>
<evidence type="ECO:0000256" key="1">
    <source>
        <dbReference type="ARBA" id="ARBA00004370"/>
    </source>
</evidence>
<evidence type="ECO:0000256" key="6">
    <source>
        <dbReference type="ARBA" id="ARBA00023136"/>
    </source>
</evidence>
<feature type="transmembrane region" description="Helical" evidence="9">
    <location>
        <begin position="352"/>
        <end position="375"/>
    </location>
</feature>
<dbReference type="InterPro" id="IPR029044">
    <property type="entry name" value="Nucleotide-diphossugar_trans"/>
</dbReference>
<sequence length="724" mass="81731">MFQDPSPTRFPRVDMNTTRFNQLDWPTLYATLTTFVLAALHHPNAPFIIMFIFRYLRLLVHIFAFVWLYKPTPIPGAGTRTITERDVTVIIPTVEPGNPDFAECLASVLANHPRTIHIVTVGRELLAQARAVVQPFALAHPHTDIHITTTSVANKRRQVAHILPHVRTAITLLVDDHVFWPSPRFLATAIAPFENPSVGAVGTNKRVRREDTSSFGFRSFWNVMGCLYLERHNFEIRATNSLDGGVFVISGRTCAYRTCILQSPQFLKGYLHERFLMGMFGPLNAGDDNYITRAVVAGGWKIKIQYSDDAMIETTLGTYPKFLSQCLRWARTTWRSNPASLRDGHVWRTQPWCVYAVYLTSFVNFALFYDALLFYTLGRTTFAAASADTGTGVQAWKALALWIFASKMVKLVSYFTRHPKDLVYLPGYICFAYLHSLIKLYALLTFWVTAWGGRDLDSISRSASPETETEIEAGSSVLQHEAAKPRWRDGENFALPADDDDDDDDHHDRSWSSGVSTASSTGSYNNEKGTGGRRPIVTPWGYVSPESQHLPANVLLDQRAGVNSSRRPKTLRSWQDTTKQSHGDADDTFDHTAMGEVEEQQNVQQQLDLPMSENDALALFEAYDVRDISPLTLADGESCYFQDQDLPHSHSHSRPVVEHLPTPPASPPSRPVKPSTGGRRVRIDPYARAWSRANCGRLHYNGSRMAFGEMCALEEDRFDYWLWF</sequence>
<evidence type="ECO:0000313" key="11">
    <source>
        <dbReference type="Proteomes" id="UP001345827"/>
    </source>
</evidence>
<keyword evidence="7" id="KW-0325">Glycoprotein</keyword>